<reference evidence="1" key="1">
    <citation type="submission" date="2014-11" db="EMBL/GenBank/DDBJ databases">
        <authorList>
            <person name="Amaro Gonzalez C."/>
        </authorList>
    </citation>
    <scope>NUCLEOTIDE SEQUENCE</scope>
</reference>
<accession>A0A0E9XZX9</accession>
<dbReference type="EMBL" id="GBXM01000591">
    <property type="protein sequence ID" value="JAI07987.1"/>
    <property type="molecule type" value="Transcribed_RNA"/>
</dbReference>
<dbReference type="AlphaFoldDB" id="A0A0E9XZX9"/>
<protein>
    <submittedName>
        <fullName evidence="1">Uncharacterized protein</fullName>
    </submittedName>
</protein>
<sequence length="64" mass="6878">MVVQQGTGQGAHCCLNINNLSWQAVPCNELKGLTGNHTNHITLNPVFGPQKSIIDERFSLCGAT</sequence>
<reference evidence="1" key="2">
    <citation type="journal article" date="2015" name="Fish Shellfish Immunol.">
        <title>Early steps in the European eel (Anguilla anguilla)-Vibrio vulnificus interaction in the gills: Role of the RtxA13 toxin.</title>
        <authorList>
            <person name="Callol A."/>
            <person name="Pajuelo D."/>
            <person name="Ebbesson L."/>
            <person name="Teles M."/>
            <person name="MacKenzie S."/>
            <person name="Amaro C."/>
        </authorList>
    </citation>
    <scope>NUCLEOTIDE SEQUENCE</scope>
</reference>
<proteinExistence type="predicted"/>
<organism evidence="1">
    <name type="scientific">Anguilla anguilla</name>
    <name type="common">European freshwater eel</name>
    <name type="synonym">Muraena anguilla</name>
    <dbReference type="NCBI Taxonomy" id="7936"/>
    <lineage>
        <taxon>Eukaryota</taxon>
        <taxon>Metazoa</taxon>
        <taxon>Chordata</taxon>
        <taxon>Craniata</taxon>
        <taxon>Vertebrata</taxon>
        <taxon>Euteleostomi</taxon>
        <taxon>Actinopterygii</taxon>
        <taxon>Neopterygii</taxon>
        <taxon>Teleostei</taxon>
        <taxon>Anguilliformes</taxon>
        <taxon>Anguillidae</taxon>
        <taxon>Anguilla</taxon>
    </lineage>
</organism>
<evidence type="ECO:0000313" key="1">
    <source>
        <dbReference type="EMBL" id="JAI07987.1"/>
    </source>
</evidence>
<name>A0A0E9XZX9_ANGAN</name>